<feature type="transmembrane region" description="Helical" evidence="17">
    <location>
        <begin position="444"/>
        <end position="464"/>
    </location>
</feature>
<evidence type="ECO:0000256" key="4">
    <source>
        <dbReference type="ARBA" id="ARBA00011903"/>
    </source>
</evidence>
<evidence type="ECO:0000256" key="13">
    <source>
        <dbReference type="ARBA" id="ARBA00023136"/>
    </source>
</evidence>
<evidence type="ECO:0000259" key="20">
    <source>
        <dbReference type="Pfam" id="PF13807"/>
    </source>
</evidence>
<evidence type="ECO:0000259" key="19">
    <source>
        <dbReference type="Pfam" id="PF13614"/>
    </source>
</evidence>
<feature type="transmembrane region" description="Helical" evidence="17">
    <location>
        <begin position="30"/>
        <end position="50"/>
    </location>
</feature>
<evidence type="ECO:0000256" key="14">
    <source>
        <dbReference type="ARBA" id="ARBA00023137"/>
    </source>
</evidence>
<keyword evidence="14" id="KW-0829">Tyrosine-protein kinase</keyword>
<proteinExistence type="inferred from homology"/>
<dbReference type="RefSeq" id="WP_343840310.1">
    <property type="nucleotide sequence ID" value="NZ_BAAAEI010000001.1"/>
</dbReference>
<keyword evidence="7" id="KW-0808">Transferase</keyword>
<dbReference type="InterPro" id="IPR025669">
    <property type="entry name" value="AAA_dom"/>
</dbReference>
<dbReference type="SUPFAM" id="SSF52540">
    <property type="entry name" value="P-loop containing nucleoside triphosphate hydrolases"/>
    <property type="match status" value="1"/>
</dbReference>
<evidence type="ECO:0000256" key="12">
    <source>
        <dbReference type="ARBA" id="ARBA00022989"/>
    </source>
</evidence>
<evidence type="ECO:0000256" key="8">
    <source>
        <dbReference type="ARBA" id="ARBA00022692"/>
    </source>
</evidence>
<evidence type="ECO:0000256" key="6">
    <source>
        <dbReference type="ARBA" id="ARBA00022519"/>
    </source>
</evidence>
<evidence type="ECO:0000256" key="10">
    <source>
        <dbReference type="ARBA" id="ARBA00022777"/>
    </source>
</evidence>
<dbReference type="CDD" id="cd05387">
    <property type="entry name" value="BY-kinase"/>
    <property type="match status" value="1"/>
</dbReference>
<name>A0ABP3GBX7_9ALTE</name>
<dbReference type="Gene3D" id="3.40.50.300">
    <property type="entry name" value="P-loop containing nucleotide triphosphate hydrolases"/>
    <property type="match status" value="1"/>
</dbReference>
<dbReference type="Proteomes" id="UP001501757">
    <property type="component" value="Unassembled WGS sequence"/>
</dbReference>
<comment type="similarity">
    <text evidence="3">Belongs to the etk/wzc family.</text>
</comment>
<evidence type="ECO:0000256" key="17">
    <source>
        <dbReference type="SAM" id="Phobius"/>
    </source>
</evidence>
<keyword evidence="6" id="KW-0997">Cell inner membrane</keyword>
<comment type="catalytic activity">
    <reaction evidence="15">
        <text>L-tyrosyl-[protein] + ATP = O-phospho-L-tyrosyl-[protein] + ADP + H(+)</text>
        <dbReference type="Rhea" id="RHEA:10596"/>
        <dbReference type="Rhea" id="RHEA-COMP:10136"/>
        <dbReference type="Rhea" id="RHEA-COMP:20101"/>
        <dbReference type="ChEBI" id="CHEBI:15378"/>
        <dbReference type="ChEBI" id="CHEBI:30616"/>
        <dbReference type="ChEBI" id="CHEBI:46858"/>
        <dbReference type="ChEBI" id="CHEBI:61978"/>
        <dbReference type="ChEBI" id="CHEBI:456216"/>
        <dbReference type="EC" id="2.7.10.2"/>
    </reaction>
</comment>
<evidence type="ECO:0000256" key="5">
    <source>
        <dbReference type="ARBA" id="ARBA00022475"/>
    </source>
</evidence>
<dbReference type="Pfam" id="PF02706">
    <property type="entry name" value="Wzz"/>
    <property type="match status" value="1"/>
</dbReference>
<keyword evidence="11" id="KW-0067">ATP-binding</keyword>
<dbReference type="InterPro" id="IPR027417">
    <property type="entry name" value="P-loop_NTPase"/>
</dbReference>
<evidence type="ECO:0000313" key="22">
    <source>
        <dbReference type="Proteomes" id="UP001501757"/>
    </source>
</evidence>
<organism evidence="21 22">
    <name type="scientific">Bowmanella denitrificans</name>
    <dbReference type="NCBI Taxonomy" id="366582"/>
    <lineage>
        <taxon>Bacteria</taxon>
        <taxon>Pseudomonadati</taxon>
        <taxon>Pseudomonadota</taxon>
        <taxon>Gammaproteobacteria</taxon>
        <taxon>Alteromonadales</taxon>
        <taxon>Alteromonadaceae</taxon>
        <taxon>Bowmanella</taxon>
    </lineage>
</organism>
<evidence type="ECO:0000256" key="9">
    <source>
        <dbReference type="ARBA" id="ARBA00022741"/>
    </source>
</evidence>
<keyword evidence="13 17" id="KW-0472">Membrane</keyword>
<evidence type="ECO:0000256" key="1">
    <source>
        <dbReference type="ARBA" id="ARBA00004429"/>
    </source>
</evidence>
<keyword evidence="22" id="KW-1185">Reference proteome</keyword>
<dbReference type="EMBL" id="BAAAEI010000001">
    <property type="protein sequence ID" value="GAA0340040.1"/>
    <property type="molecule type" value="Genomic_DNA"/>
</dbReference>
<comment type="similarity">
    <text evidence="2">Belongs to the CpsD/CapB family.</text>
</comment>
<comment type="caution">
    <text evidence="21">The sequence shown here is derived from an EMBL/GenBank/DDBJ whole genome shotgun (WGS) entry which is preliminary data.</text>
</comment>
<dbReference type="Pfam" id="PF13807">
    <property type="entry name" value="GNVR"/>
    <property type="match status" value="1"/>
</dbReference>
<accession>A0ABP3GBX7</accession>
<comment type="subcellular location">
    <subcellularLocation>
        <location evidence="1">Cell inner membrane</location>
        <topology evidence="1">Multi-pass membrane protein</topology>
    </subcellularLocation>
</comment>
<evidence type="ECO:0000256" key="11">
    <source>
        <dbReference type="ARBA" id="ARBA00022840"/>
    </source>
</evidence>
<gene>
    <name evidence="21" type="primary">vpsO_1</name>
    <name evidence="21" type="ORF">GCM10009092_00690</name>
</gene>
<evidence type="ECO:0000256" key="2">
    <source>
        <dbReference type="ARBA" id="ARBA00007316"/>
    </source>
</evidence>
<dbReference type="PANTHER" id="PTHR32309:SF13">
    <property type="entry name" value="FERRIC ENTEROBACTIN TRANSPORT PROTEIN FEPE"/>
    <property type="match status" value="1"/>
</dbReference>
<protein>
    <recommendedName>
        <fullName evidence="4">non-specific protein-tyrosine kinase</fullName>
        <ecNumber evidence="4">2.7.10.2</ecNumber>
    </recommendedName>
</protein>
<feature type="coiled-coil region" evidence="16">
    <location>
        <begin position="219"/>
        <end position="276"/>
    </location>
</feature>
<keyword evidence="9" id="KW-0547">Nucleotide-binding</keyword>
<evidence type="ECO:0000256" key="15">
    <source>
        <dbReference type="ARBA" id="ARBA00051245"/>
    </source>
</evidence>
<feature type="domain" description="AAA" evidence="19">
    <location>
        <begin position="546"/>
        <end position="678"/>
    </location>
</feature>
<feature type="coiled-coil region" evidence="16">
    <location>
        <begin position="302"/>
        <end position="379"/>
    </location>
</feature>
<keyword evidence="5" id="KW-1003">Cell membrane</keyword>
<keyword evidence="10" id="KW-0418">Kinase</keyword>
<feature type="domain" description="Polysaccharide chain length determinant N-terminal" evidence="18">
    <location>
        <begin position="16"/>
        <end position="105"/>
    </location>
</feature>
<sequence length="732" mass="82266">MESVNLQEQENREQVIDLRKTFMVIMAAKWRILLMAIMVTVLVGVVVFGMPKVYRATSTLLIEAQQAQAIKIEEVYGFNSMQQEYYLTQFEIIKSRAVAERVFHQFNILEHPEFQGKSSLTNDLVKLIKSALPFLPSEPSLDQEAAAARKMTKTLNRFIDRISVSPIRRTQLVQISFESEDPKLARDIANALGQAYIESQLDARMGITQKANTWLGGRLEELRQRLEDSEKRLERFREDNNLVDVAGITSLDARELQQLTDDITSARSRKAQAEGLWQLLERYKNNYQRLQSLPEVTSHPSIQNVRRELITVERKVSELAQVYGPKHPKMVAAQAELKTVQENLRRQIQELVAGIQKELESADQNLVALEQQLKEARSVFSGLSSVETEYRRLQREVETNRTLFDNFLGRQKETEVAGDFNSPVARFTDFATMPTDPVKPKRKLIILLAFVASVGLGMVVALVFDALNDTVKSPKDVETLLRHRALGYIPRLKKRLAQKDKTFAFFDDQQKMYSEAVRSIRTSLSLMALDKPLKVIEVTSSLPEEGKSTASLNLAFAFSSLEKVLLIDADMRKPTVASRLELPPYQAGLADCIGGTEELDDCIIRDVRGIDVMPAGAVPLNPLELLSGDKLSKLLAELSSRYDKIIIDTPPVQAVSDALVIAPKADAVVLVVKADSTRSPVVQHVLAKLHQAHARVYGVVVNQLATDKQTSYYGGSSEYGYYQAYEQPADKA</sequence>
<reference evidence="22" key="1">
    <citation type="journal article" date="2019" name="Int. J. Syst. Evol. Microbiol.">
        <title>The Global Catalogue of Microorganisms (GCM) 10K type strain sequencing project: providing services to taxonomists for standard genome sequencing and annotation.</title>
        <authorList>
            <consortium name="The Broad Institute Genomics Platform"/>
            <consortium name="The Broad Institute Genome Sequencing Center for Infectious Disease"/>
            <person name="Wu L."/>
            <person name="Ma J."/>
        </authorList>
    </citation>
    <scope>NUCLEOTIDE SEQUENCE [LARGE SCALE GENOMIC DNA]</scope>
    <source>
        <strain evidence="22">JCM 13378</strain>
    </source>
</reference>
<evidence type="ECO:0000256" key="3">
    <source>
        <dbReference type="ARBA" id="ARBA00008883"/>
    </source>
</evidence>
<evidence type="ECO:0000259" key="18">
    <source>
        <dbReference type="Pfam" id="PF02706"/>
    </source>
</evidence>
<dbReference type="Pfam" id="PF13614">
    <property type="entry name" value="AAA_31"/>
    <property type="match status" value="1"/>
</dbReference>
<evidence type="ECO:0000256" key="7">
    <source>
        <dbReference type="ARBA" id="ARBA00022679"/>
    </source>
</evidence>
<keyword evidence="8 17" id="KW-0812">Transmembrane</keyword>
<dbReference type="InterPro" id="IPR032807">
    <property type="entry name" value="GNVR"/>
</dbReference>
<evidence type="ECO:0000313" key="21">
    <source>
        <dbReference type="EMBL" id="GAA0340040.1"/>
    </source>
</evidence>
<dbReference type="PANTHER" id="PTHR32309">
    <property type="entry name" value="TYROSINE-PROTEIN KINASE"/>
    <property type="match status" value="1"/>
</dbReference>
<keyword evidence="12 17" id="KW-1133">Transmembrane helix</keyword>
<dbReference type="EC" id="2.7.10.2" evidence="4"/>
<dbReference type="NCBIfam" id="TIGR01007">
    <property type="entry name" value="eps_fam"/>
    <property type="match status" value="1"/>
</dbReference>
<keyword evidence="16" id="KW-0175">Coiled coil</keyword>
<dbReference type="InterPro" id="IPR050445">
    <property type="entry name" value="Bact_polysacc_biosynth/exp"/>
</dbReference>
<dbReference type="InterPro" id="IPR005702">
    <property type="entry name" value="Wzc-like_C"/>
</dbReference>
<feature type="domain" description="Tyrosine-protein kinase G-rich" evidence="20">
    <location>
        <begin position="388"/>
        <end position="463"/>
    </location>
</feature>
<dbReference type="InterPro" id="IPR003856">
    <property type="entry name" value="LPS_length_determ_N"/>
</dbReference>
<evidence type="ECO:0000256" key="16">
    <source>
        <dbReference type="SAM" id="Coils"/>
    </source>
</evidence>